<reference evidence="2" key="1">
    <citation type="submission" date="2017-04" db="EMBL/GenBank/DDBJ databases">
        <authorList>
            <person name="Varghese N."/>
            <person name="Submissions S."/>
        </authorList>
    </citation>
    <scope>NUCLEOTIDE SEQUENCE [LARGE SCALE GENOMIC DNA]</scope>
    <source>
        <strain evidence="2">DSM 21164</strain>
    </source>
</reference>
<dbReference type="EMBL" id="FWXO01000002">
    <property type="protein sequence ID" value="SMC53881.1"/>
    <property type="molecule type" value="Genomic_DNA"/>
</dbReference>
<dbReference type="CDD" id="cd09176">
    <property type="entry name" value="PLDc_unchar6"/>
    <property type="match status" value="1"/>
</dbReference>
<evidence type="ECO:0000313" key="2">
    <source>
        <dbReference type="Proteomes" id="UP000192360"/>
    </source>
</evidence>
<evidence type="ECO:0000313" key="1">
    <source>
        <dbReference type="EMBL" id="SMC53881.1"/>
    </source>
</evidence>
<name>A0A1W2A0F0_9FLAO</name>
<dbReference type="InterPro" id="IPR059166">
    <property type="entry name" value="PLD-like_cat"/>
</dbReference>
<dbReference type="SUPFAM" id="SSF56024">
    <property type="entry name" value="Phospholipase D/nuclease"/>
    <property type="match status" value="1"/>
</dbReference>
<dbReference type="RefSeq" id="WP_084061038.1">
    <property type="nucleotide sequence ID" value="NZ_FWXO01000002.1"/>
</dbReference>
<dbReference type="OrthoDB" id="5500241at2"/>
<dbReference type="Proteomes" id="UP000192360">
    <property type="component" value="Unassembled WGS sequence"/>
</dbReference>
<protein>
    <recommendedName>
        <fullName evidence="3">PLD-like domain-containing protein</fullName>
    </recommendedName>
</protein>
<dbReference type="STRING" id="504486.SAMN05660703_1681"/>
<sequence>MSTFLTGKELEDKLTDIIWNAKKYIIIISPFIKLDKYVKDVLEKVKSSHEIHLFILFGKNEEYKYKSFNEEDFEFISDFKNVAILYNKDLHAKHYCNEKEGLITSLNLYGYSMVNNIEYGVYFSKSLNPLDNLFEETEKYTDQLLFEKSEVVFLKKPQYKKKMFGFQKEYQQSQILYDISEAFFNGEKYKTKYYYDFDLEVETLIEKKYSEKPSREIEDDLADYKSKNTKTIYTDSTPNTFGYCIRTGDQIPFNPVRPFTYHSFLTWNQFGDENYQENFCHYSGEPSNGNTCYARPILSKNWRKAKQDFGF</sequence>
<proteinExistence type="predicted"/>
<dbReference type="Gene3D" id="3.30.870.10">
    <property type="entry name" value="Endonuclease Chain A"/>
    <property type="match status" value="1"/>
</dbReference>
<evidence type="ECO:0008006" key="3">
    <source>
        <dbReference type="Google" id="ProtNLM"/>
    </source>
</evidence>
<dbReference type="AlphaFoldDB" id="A0A1W2A0F0"/>
<keyword evidence="2" id="KW-1185">Reference proteome</keyword>
<organism evidence="1 2">
    <name type="scientific">Cellulophaga tyrosinoxydans</name>
    <dbReference type="NCBI Taxonomy" id="504486"/>
    <lineage>
        <taxon>Bacteria</taxon>
        <taxon>Pseudomonadati</taxon>
        <taxon>Bacteroidota</taxon>
        <taxon>Flavobacteriia</taxon>
        <taxon>Flavobacteriales</taxon>
        <taxon>Flavobacteriaceae</taxon>
        <taxon>Cellulophaga</taxon>
    </lineage>
</organism>
<gene>
    <name evidence="1" type="ORF">SAMN05660703_1681</name>
</gene>
<accession>A0A1W2A0F0</accession>